<evidence type="ECO:0000256" key="3">
    <source>
        <dbReference type="ARBA" id="ARBA00022827"/>
    </source>
</evidence>
<accession>A0A7C0X1Y4</accession>
<keyword evidence="3 8" id="KW-0274">FAD</keyword>
<evidence type="ECO:0000256" key="8">
    <source>
        <dbReference type="HAMAP-Rule" id="MF_01287"/>
    </source>
</evidence>
<dbReference type="EMBL" id="DQZR01000308">
    <property type="protein sequence ID" value="HDM37050.1"/>
    <property type="molecule type" value="Genomic_DNA"/>
</dbReference>
<dbReference type="AlphaFoldDB" id="A0A7C0X1Y4"/>
<feature type="binding site" evidence="8">
    <location>
        <position position="369"/>
    </location>
    <ligand>
        <name>a 2,3-bis-O-(geranylgeranyl)-sn-glycerol 1-phospholipid</name>
        <dbReference type="ChEBI" id="CHEBI:138140"/>
    </ligand>
</feature>
<feature type="binding site" evidence="8">
    <location>
        <position position="48"/>
    </location>
    <ligand>
        <name>FAD</name>
        <dbReference type="ChEBI" id="CHEBI:57692"/>
    </ligand>
</feature>
<comment type="caution">
    <text evidence="8">Lacks conserved residue(s) required for the propagation of feature annotation.</text>
</comment>
<dbReference type="PANTHER" id="PTHR42685">
    <property type="entry name" value="GERANYLGERANYL DIPHOSPHATE REDUCTASE"/>
    <property type="match status" value="1"/>
</dbReference>
<evidence type="ECO:0000256" key="1">
    <source>
        <dbReference type="ARBA" id="ARBA00022516"/>
    </source>
</evidence>
<dbReference type="InterPro" id="IPR054715">
    <property type="entry name" value="GGR_cat"/>
</dbReference>
<feature type="domain" description="FAD-binding" evidence="9">
    <location>
        <begin position="7"/>
        <end position="168"/>
    </location>
</feature>
<feature type="binding site" evidence="8">
    <location>
        <position position="17"/>
    </location>
    <ligand>
        <name>FAD</name>
        <dbReference type="ChEBI" id="CHEBI:57692"/>
    </ligand>
</feature>
<comment type="catalytic activity">
    <reaction evidence="8">
        <text>2,3-bis-O-(phytanyl)-sn-glycerol 1-phosphate + 8 oxidized 2[4Fe-4S]-[ferredoxin] = 2,3-bis-O-(geranylgeranyl)-sn-glycerol 1-phosphate + 8 reduced 2[4Fe-4S]-[ferredoxin] + 16 H(+)</text>
        <dbReference type="Rhea" id="RHEA:36159"/>
        <dbReference type="Rhea" id="RHEA-COMP:10002"/>
        <dbReference type="Rhea" id="RHEA-COMP:10004"/>
        <dbReference type="ChEBI" id="CHEBI:15378"/>
        <dbReference type="ChEBI" id="CHEBI:33722"/>
        <dbReference type="ChEBI" id="CHEBI:33723"/>
        <dbReference type="ChEBI" id="CHEBI:58837"/>
        <dbReference type="ChEBI" id="CHEBI:73125"/>
        <dbReference type="EC" id="1.3.7.11"/>
    </reaction>
</comment>
<dbReference type="Pfam" id="PF01494">
    <property type="entry name" value="FAD_binding_3"/>
    <property type="match status" value="1"/>
</dbReference>
<comment type="similarity">
    <text evidence="8">Belongs to the geranylgeranyl reductase family. DGGGPL reductase subfamily.</text>
</comment>
<evidence type="ECO:0000256" key="6">
    <source>
        <dbReference type="ARBA" id="ARBA00023209"/>
    </source>
</evidence>
<proteinExistence type="inferred from homology"/>
<feature type="binding site" evidence="8">
    <location>
        <position position="50"/>
    </location>
    <ligand>
        <name>FAD</name>
        <dbReference type="ChEBI" id="CHEBI:57692"/>
    </ligand>
</feature>
<dbReference type="EC" id="1.3.7.11" evidence="8"/>
<dbReference type="Proteomes" id="UP000885863">
    <property type="component" value="Unassembled WGS sequence"/>
</dbReference>
<dbReference type="GO" id="GO:0045550">
    <property type="term" value="F:geranylgeranyl reductase activity"/>
    <property type="evidence" value="ECO:0007669"/>
    <property type="project" value="InterPro"/>
</dbReference>
<organism evidence="11">
    <name type="scientific">Candidatus Syntropharchaeum butanivorans</name>
    <dbReference type="NCBI Taxonomy" id="1839936"/>
    <lineage>
        <taxon>Archaea</taxon>
        <taxon>Methanobacteriati</taxon>
        <taxon>Methanobacteriota</taxon>
        <taxon>Stenosarchaea group</taxon>
        <taxon>Methanomicrobia</taxon>
        <taxon>Methanosarcinales</taxon>
        <taxon>ANME-2 cluster</taxon>
        <taxon>Candidatus Syntropharchaeum</taxon>
    </lineage>
</organism>
<feature type="binding site" evidence="8">
    <location>
        <position position="47"/>
    </location>
    <ligand>
        <name>FAD</name>
        <dbReference type="ChEBI" id="CHEBI:57692"/>
    </ligand>
</feature>
<feature type="binding site" evidence="8">
    <location>
        <position position="291"/>
    </location>
    <ligand>
        <name>FAD</name>
        <dbReference type="ChEBI" id="CHEBI:57692"/>
    </ligand>
</feature>
<dbReference type="UniPathway" id="UPA00940"/>
<feature type="domain" description="Digeranylgeranylglycerophospholipid reductase catalytic" evidence="10">
    <location>
        <begin position="175"/>
        <end position="259"/>
    </location>
</feature>
<dbReference type="InterPro" id="IPR011777">
    <property type="entry name" value="Geranylgeranyl_Rdtase_fam"/>
</dbReference>
<gene>
    <name evidence="11" type="ORF">ENG09_07430</name>
</gene>
<dbReference type="Gene3D" id="3.50.50.60">
    <property type="entry name" value="FAD/NAD(P)-binding domain"/>
    <property type="match status" value="1"/>
</dbReference>
<dbReference type="SUPFAM" id="SSF51905">
    <property type="entry name" value="FAD/NAD(P)-binding domain"/>
    <property type="match status" value="1"/>
</dbReference>
<keyword evidence="2 8" id="KW-0285">Flavoprotein</keyword>
<dbReference type="PRINTS" id="PR00420">
    <property type="entry name" value="RNGMNOXGNASE"/>
</dbReference>
<dbReference type="Gene3D" id="3.30.9.10">
    <property type="entry name" value="D-Amino Acid Oxidase, subunit A, domain 2"/>
    <property type="match status" value="1"/>
</dbReference>
<dbReference type="GO" id="GO:0016628">
    <property type="term" value="F:oxidoreductase activity, acting on the CH-CH group of donors, NAD or NADP as acceptor"/>
    <property type="evidence" value="ECO:0007669"/>
    <property type="project" value="InterPro"/>
</dbReference>
<comment type="catalytic activity">
    <reaction evidence="8">
        <text>archaetidylserine + 8 AH2 = 2,3-bis-O-phytanyl-sn-glycero-3-phospho-L-serine + 8 A</text>
        <dbReference type="Rhea" id="RHEA:84215"/>
        <dbReference type="ChEBI" id="CHEBI:13193"/>
        <dbReference type="ChEBI" id="CHEBI:17499"/>
        <dbReference type="ChEBI" id="CHEBI:71517"/>
        <dbReference type="ChEBI" id="CHEBI:74853"/>
    </reaction>
</comment>
<evidence type="ECO:0000313" key="11">
    <source>
        <dbReference type="EMBL" id="HDM37050.1"/>
    </source>
</evidence>
<comment type="caution">
    <text evidence="11">The sequence shown here is derived from an EMBL/GenBank/DDBJ whole genome shotgun (WGS) entry which is preliminary data.</text>
</comment>
<protein>
    <recommendedName>
        <fullName evidence="8">Digeranylgeranylglycerophospholipid reductase</fullName>
        <shortName evidence="8">DGGGPL reductase</shortName>
        <ecNumber evidence="8">1.3.7.11</ecNumber>
    </recommendedName>
    <alternativeName>
        <fullName evidence="8">2,3-bis-O-geranylgeranylglyceryl phosphate reductase</fullName>
    </alternativeName>
    <alternativeName>
        <fullName evidence="8">Geranylgeranyl reductase</fullName>
        <shortName evidence="8">GGR</shortName>
    </alternativeName>
</protein>
<comment type="pathway">
    <text evidence="8">Membrane lipid metabolism; glycerophospholipid metabolism.</text>
</comment>
<keyword evidence="6 8" id="KW-0594">Phospholipid biosynthesis</keyword>
<dbReference type="GO" id="GO:0046467">
    <property type="term" value="P:membrane lipid biosynthetic process"/>
    <property type="evidence" value="ECO:0007669"/>
    <property type="project" value="InterPro"/>
</dbReference>
<comment type="catalytic activity">
    <reaction evidence="8">
        <text>a 2,3-bis-O-phytanyl-sn-glycerol 1-phospholipid + 8 oxidized 2[4Fe-4S]-[ferredoxin] = a 2,3-bis-O-(geranylgeranyl)-sn-glycerol 1-phospholipid + 8 reduced 2[4Fe-4S]-[ferredoxin] + 16 H(+)</text>
        <dbReference type="Rhea" id="RHEA:54324"/>
        <dbReference type="Rhea" id="RHEA-COMP:10002"/>
        <dbReference type="Rhea" id="RHEA-COMP:10004"/>
        <dbReference type="ChEBI" id="CHEBI:15378"/>
        <dbReference type="ChEBI" id="CHEBI:33722"/>
        <dbReference type="ChEBI" id="CHEBI:33723"/>
        <dbReference type="ChEBI" id="CHEBI:138139"/>
        <dbReference type="ChEBI" id="CHEBI:138140"/>
        <dbReference type="EC" id="1.3.7.11"/>
    </reaction>
</comment>
<dbReference type="GO" id="GO:0046474">
    <property type="term" value="P:glycerophospholipid biosynthetic process"/>
    <property type="evidence" value="ECO:0007669"/>
    <property type="project" value="UniProtKB-UniRule"/>
</dbReference>
<comment type="catalytic activity">
    <reaction evidence="8">
        <text>a 2,3-bis-O-phytanyl-sn-glycerol 1-phospholipid + 8 A = a 2,3-bis-O-(geranylgeranyl)-sn-glycerol 1-phospholipid + 8 AH2</text>
        <dbReference type="Rhea" id="RHEA:64376"/>
        <dbReference type="ChEBI" id="CHEBI:13193"/>
        <dbReference type="ChEBI" id="CHEBI:17499"/>
        <dbReference type="ChEBI" id="CHEBI:138139"/>
        <dbReference type="ChEBI" id="CHEBI:138140"/>
    </reaction>
</comment>
<keyword evidence="7 8" id="KW-1208">Phospholipid metabolism</keyword>
<dbReference type="InterPro" id="IPR036188">
    <property type="entry name" value="FAD/NAD-bd_sf"/>
</dbReference>
<evidence type="ECO:0000256" key="5">
    <source>
        <dbReference type="ARBA" id="ARBA00023098"/>
    </source>
</evidence>
<evidence type="ECO:0000259" key="9">
    <source>
        <dbReference type="Pfam" id="PF01494"/>
    </source>
</evidence>
<comment type="miscellaneous">
    <text evidence="8">Reduction reaction proceeds via syn addition of hydrogen for double bonds.</text>
</comment>
<dbReference type="GO" id="GO:0016020">
    <property type="term" value="C:membrane"/>
    <property type="evidence" value="ECO:0007669"/>
    <property type="project" value="GOC"/>
</dbReference>
<dbReference type="NCBIfam" id="TIGR02032">
    <property type="entry name" value="GG-red-SF"/>
    <property type="match status" value="1"/>
</dbReference>
<feature type="binding site" evidence="8">
    <location>
        <position position="278"/>
    </location>
    <ligand>
        <name>FAD</name>
        <dbReference type="ChEBI" id="CHEBI:57692"/>
    </ligand>
</feature>
<evidence type="ECO:0000256" key="2">
    <source>
        <dbReference type="ARBA" id="ARBA00022630"/>
    </source>
</evidence>
<dbReference type="GO" id="GO:0071949">
    <property type="term" value="F:FAD binding"/>
    <property type="evidence" value="ECO:0007669"/>
    <property type="project" value="InterPro"/>
</dbReference>
<feature type="binding site" evidence="8">
    <location>
        <position position="36"/>
    </location>
    <ligand>
        <name>FAD</name>
        <dbReference type="ChEBI" id="CHEBI:57692"/>
    </ligand>
</feature>
<dbReference type="InterPro" id="IPR023590">
    <property type="entry name" value="DGGGPL_reductase"/>
</dbReference>
<dbReference type="HAMAP" id="MF_01287">
    <property type="entry name" value="DGGGPL_reductase"/>
    <property type="match status" value="1"/>
</dbReference>
<dbReference type="Pfam" id="PF22578">
    <property type="entry name" value="GGR_cat"/>
    <property type="match status" value="1"/>
</dbReference>
<keyword evidence="4 8" id="KW-0560">Oxidoreductase</keyword>
<comment type="cofactor">
    <cofactor evidence="8">
        <name>FAD</name>
        <dbReference type="ChEBI" id="CHEBI:57692"/>
    </cofactor>
    <text evidence="8">Binds 1 FAD per subunit.</text>
</comment>
<dbReference type="PANTHER" id="PTHR42685:SF18">
    <property type="entry name" value="DIGERANYLGERANYLGLYCEROPHOSPHOLIPID REDUCTASE"/>
    <property type="match status" value="1"/>
</dbReference>
<comment type="catalytic activity">
    <reaction evidence="8">
        <text>CDP-2,3-bis-O-(geranylgeranyl)-sn-glycerol + 8 AH2 = CDP-2,3-bis-O-(phytanyl)-sn-glycerol + 8 A</text>
        <dbReference type="Rhea" id="RHEA:84207"/>
        <dbReference type="ChEBI" id="CHEBI:13193"/>
        <dbReference type="ChEBI" id="CHEBI:17499"/>
        <dbReference type="ChEBI" id="CHEBI:58838"/>
        <dbReference type="ChEBI" id="CHEBI:74004"/>
    </reaction>
</comment>
<evidence type="ECO:0000256" key="7">
    <source>
        <dbReference type="ARBA" id="ARBA00023264"/>
    </source>
</evidence>
<feature type="binding site" evidence="8">
    <location>
        <position position="122"/>
    </location>
    <ligand>
        <name>FAD</name>
        <dbReference type="ChEBI" id="CHEBI:57692"/>
    </ligand>
</feature>
<evidence type="ECO:0000259" key="10">
    <source>
        <dbReference type="Pfam" id="PF22578"/>
    </source>
</evidence>
<name>A0A7C0X1Y4_9EURY</name>
<comment type="function">
    <text evidence="8">Is involved in the reduction of 2,3-digeranylgeranylglycerophospholipids (unsaturated archaeols) into 2,3-diphytanylglycerophospholipids (saturated archaeols) in the biosynthesis of archaeal membrane lipids. Catalyzes the formation of archaetidic acid (2,3-di-O-phytanyl-sn-glyceryl phosphate) from 2,3-di-O-geranylgeranylglyceryl phosphate (DGGGP) via the hydrogenation of each double bond of the isoprenoid chains. Is also probably able to reduce double bonds of geranyl groups in CDP-2,3-bis-O-(geranylgeranyl)-sn-glycerol and archaetidylserine, thus acting at various stages in the biosynthesis of archaeal membrane lipids.</text>
</comment>
<dbReference type="InterPro" id="IPR050407">
    <property type="entry name" value="Geranylgeranyl_reductase"/>
</dbReference>
<feature type="binding site" evidence="8">
    <location>
        <position position="290"/>
    </location>
    <ligand>
        <name>FAD</name>
        <dbReference type="ChEBI" id="CHEBI:57692"/>
    </ligand>
</feature>
<reference evidence="11" key="1">
    <citation type="journal article" date="2020" name="mSystems">
        <title>Genome- and Community-Level Interaction Insights into Carbon Utilization and Element Cycling Functions of Hydrothermarchaeota in Hydrothermal Sediment.</title>
        <authorList>
            <person name="Zhou Z."/>
            <person name="Liu Y."/>
            <person name="Xu W."/>
            <person name="Pan J."/>
            <person name="Luo Z.H."/>
            <person name="Li M."/>
        </authorList>
    </citation>
    <scope>NUCLEOTIDE SEQUENCE [LARGE SCALE GENOMIC DNA]</scope>
    <source>
        <strain evidence="11">HyVt-185</strain>
    </source>
</reference>
<dbReference type="GO" id="GO:0016636">
    <property type="term" value="F:oxidoreductase activity, acting on the CH-CH group of donors, iron-sulfur protein as acceptor"/>
    <property type="evidence" value="ECO:0007669"/>
    <property type="project" value="UniProtKB-UniRule"/>
</dbReference>
<dbReference type="InterPro" id="IPR002938">
    <property type="entry name" value="FAD-bd"/>
</dbReference>
<feature type="binding site" evidence="8">
    <location>
        <position position="98"/>
    </location>
    <ligand>
        <name>FAD</name>
        <dbReference type="ChEBI" id="CHEBI:57692"/>
    </ligand>
</feature>
<sequence length="391" mass="41934">MEFKTRYDIIVVGAGPGGSMAAKTAAELGLDVLMVEKRQEIGTPVRCAEGVGKEGLTRYISPDKRWISCEVEGARIYAPDGSYLTMKKTGKSGYVLERKVFDRVLAQEAVRAGASVVVKCRASGLIFDDGRVAGVELVHFGEKFCVKSDLVIAADGIESKVGRWAGIDTSLRLDDIESCAQYLISGLELDGLFTEFYLGNDLAPGGYAWVFPKGDRMANVGIGINAARMGGLRPIDYLNRFVRSKFPYGKILEVVVGGVAVCGPIERTVTDGLMLVGDAARQSDPLTGGGIINAMEAGTIAGEVAARAIEHGDTSAAGLEAYEKRWREGIGKKIGKMLRAKNVFFGLSDRELNAISASLQGEDIDSFSGVDLVMRVVKRNPLLLKDLIGVL</sequence>
<evidence type="ECO:0000256" key="4">
    <source>
        <dbReference type="ARBA" id="ARBA00023002"/>
    </source>
</evidence>
<keyword evidence="5 8" id="KW-0443">Lipid metabolism</keyword>
<feature type="binding site" evidence="8">
    <location>
        <position position="333"/>
    </location>
    <ligand>
        <name>a 2,3-bis-O-(geranylgeranyl)-sn-glycerol 1-phospholipid</name>
        <dbReference type="ChEBI" id="CHEBI:138140"/>
    </ligand>
</feature>
<keyword evidence="1 8" id="KW-0444">Lipid biosynthesis</keyword>